<evidence type="ECO:0000256" key="10">
    <source>
        <dbReference type="ARBA" id="ARBA00047899"/>
    </source>
</evidence>
<dbReference type="PROSITE" id="PS50011">
    <property type="entry name" value="PROTEIN_KINASE_DOM"/>
    <property type="match status" value="1"/>
</dbReference>
<feature type="compositionally biased region" description="Polar residues" evidence="14">
    <location>
        <begin position="873"/>
        <end position="886"/>
    </location>
</feature>
<evidence type="ECO:0000313" key="16">
    <source>
        <dbReference type="Ensembl" id="ENSOABP00000000327.2"/>
    </source>
</evidence>
<dbReference type="Proteomes" id="UP000472276">
    <property type="component" value="Unassembled WGS sequence"/>
</dbReference>
<dbReference type="FunFam" id="1.10.510.10:FF:000167">
    <property type="entry name" value="Tau tubulin kinase 1"/>
    <property type="match status" value="1"/>
</dbReference>
<keyword evidence="6" id="KW-0808">Transferase</keyword>
<comment type="catalytic activity">
    <reaction evidence="10">
        <text>L-threonyl-[protein] + ATP = O-phospho-L-threonyl-[protein] + ADP + H(+)</text>
        <dbReference type="Rhea" id="RHEA:46608"/>
        <dbReference type="Rhea" id="RHEA-COMP:11060"/>
        <dbReference type="Rhea" id="RHEA-COMP:11605"/>
        <dbReference type="ChEBI" id="CHEBI:15378"/>
        <dbReference type="ChEBI" id="CHEBI:30013"/>
        <dbReference type="ChEBI" id="CHEBI:30616"/>
        <dbReference type="ChEBI" id="CHEBI:61977"/>
        <dbReference type="ChEBI" id="CHEBI:456216"/>
        <dbReference type="EC" id="2.7.11.1"/>
    </reaction>
</comment>
<gene>
    <name evidence="16" type="primary">ttbk2a</name>
</gene>
<evidence type="ECO:0000256" key="4">
    <source>
        <dbReference type="ARBA" id="ARBA00022527"/>
    </source>
</evidence>
<evidence type="ECO:0000256" key="8">
    <source>
        <dbReference type="ARBA" id="ARBA00022777"/>
    </source>
</evidence>
<reference evidence="16" key="1">
    <citation type="submission" date="2025-08" db="UniProtKB">
        <authorList>
            <consortium name="Ensembl"/>
        </authorList>
    </citation>
    <scope>IDENTIFICATION</scope>
</reference>
<evidence type="ECO:0000256" key="11">
    <source>
        <dbReference type="ARBA" id="ARBA00048679"/>
    </source>
</evidence>
<feature type="binding site" evidence="13">
    <location>
        <position position="50"/>
    </location>
    <ligand>
        <name>ATP</name>
        <dbReference type="ChEBI" id="CHEBI:30616"/>
    </ligand>
</feature>
<dbReference type="GO" id="GO:0004674">
    <property type="term" value="F:protein serine/threonine kinase activity"/>
    <property type="evidence" value="ECO:0007669"/>
    <property type="project" value="UniProtKB-KW"/>
</dbReference>
<dbReference type="Pfam" id="PF00069">
    <property type="entry name" value="Pkinase"/>
    <property type="match status" value="1"/>
</dbReference>
<dbReference type="AlphaFoldDB" id="A0A668RB98"/>
<feature type="compositionally biased region" description="Low complexity" evidence="14">
    <location>
        <begin position="1038"/>
        <end position="1056"/>
    </location>
</feature>
<feature type="compositionally biased region" description="Acidic residues" evidence="14">
    <location>
        <begin position="579"/>
        <end position="595"/>
    </location>
</feature>
<evidence type="ECO:0000256" key="1">
    <source>
        <dbReference type="ARBA" id="ARBA00004496"/>
    </source>
</evidence>
<dbReference type="SUPFAM" id="SSF56112">
    <property type="entry name" value="Protein kinase-like (PK-like)"/>
    <property type="match status" value="1"/>
</dbReference>
<keyword evidence="5" id="KW-0597">Phosphoprotein</keyword>
<dbReference type="InterPro" id="IPR000719">
    <property type="entry name" value="Prot_kinase_dom"/>
</dbReference>
<feature type="compositionally biased region" description="Low complexity" evidence="14">
    <location>
        <begin position="1071"/>
        <end position="1081"/>
    </location>
</feature>
<dbReference type="Ensembl" id="ENSOABT00000000345.2">
    <property type="protein sequence ID" value="ENSOABP00000000327.2"/>
    <property type="gene ID" value="ENSOABG00000000284.2"/>
</dbReference>
<dbReference type="GeneID" id="116318149"/>
<name>A0A668RB98_OREAU</name>
<reference evidence="16" key="2">
    <citation type="submission" date="2025-09" db="UniProtKB">
        <authorList>
            <consortium name="Ensembl"/>
        </authorList>
    </citation>
    <scope>IDENTIFICATION</scope>
</reference>
<comment type="subcellular location">
    <subcellularLocation>
        <location evidence="1">Cytoplasm</location>
    </subcellularLocation>
</comment>
<evidence type="ECO:0000256" key="14">
    <source>
        <dbReference type="SAM" id="MobiDB-lite"/>
    </source>
</evidence>
<feature type="compositionally biased region" description="Polar residues" evidence="14">
    <location>
        <begin position="774"/>
        <end position="785"/>
    </location>
</feature>
<dbReference type="SMART" id="SM00220">
    <property type="entry name" value="S_TKc"/>
    <property type="match status" value="1"/>
</dbReference>
<protein>
    <recommendedName>
        <fullName evidence="2">non-specific serine/threonine protein kinase</fullName>
        <ecNumber evidence="2">2.7.11.1</ecNumber>
    </recommendedName>
</protein>
<organism evidence="16 17">
    <name type="scientific">Oreochromis aureus</name>
    <name type="common">Israeli tilapia</name>
    <name type="synonym">Chromis aureus</name>
    <dbReference type="NCBI Taxonomy" id="47969"/>
    <lineage>
        <taxon>Eukaryota</taxon>
        <taxon>Metazoa</taxon>
        <taxon>Chordata</taxon>
        <taxon>Craniata</taxon>
        <taxon>Vertebrata</taxon>
        <taxon>Euteleostomi</taxon>
        <taxon>Actinopterygii</taxon>
        <taxon>Neopterygii</taxon>
        <taxon>Teleostei</taxon>
        <taxon>Neoteleostei</taxon>
        <taxon>Acanthomorphata</taxon>
        <taxon>Ovalentaria</taxon>
        <taxon>Cichlomorphae</taxon>
        <taxon>Cichliformes</taxon>
        <taxon>Cichlidae</taxon>
        <taxon>African cichlids</taxon>
        <taxon>Pseudocrenilabrinae</taxon>
        <taxon>Oreochromini</taxon>
        <taxon>Oreochromis</taxon>
    </lineage>
</organism>
<dbReference type="FunFam" id="3.30.200.20:FF:000358">
    <property type="entry name" value="Tau tubulin kinase 2b"/>
    <property type="match status" value="1"/>
</dbReference>
<evidence type="ECO:0000256" key="6">
    <source>
        <dbReference type="ARBA" id="ARBA00022679"/>
    </source>
</evidence>
<keyword evidence="3" id="KW-0963">Cytoplasm</keyword>
<feature type="region of interest" description="Disordered" evidence="14">
    <location>
        <begin position="514"/>
        <end position="538"/>
    </location>
</feature>
<dbReference type="EC" id="2.7.11.1" evidence="2"/>
<dbReference type="InterPro" id="IPR050235">
    <property type="entry name" value="CK1_Ser-Thr_kinase"/>
</dbReference>
<evidence type="ECO:0000313" key="17">
    <source>
        <dbReference type="Proteomes" id="UP000472276"/>
    </source>
</evidence>
<dbReference type="InterPro" id="IPR017441">
    <property type="entry name" value="Protein_kinase_ATP_BS"/>
</dbReference>
<dbReference type="InterPro" id="IPR011009">
    <property type="entry name" value="Kinase-like_dom_sf"/>
</dbReference>
<sequence>MSGGAEQTDILSVLSLVKERWKVVKKIGGGGFGEIYEATDLMTRVSVALKVESAQQPKQVLKMEVAVLKKLQGKDHVCRFVGCGRNDRFNYVVMELQGRNLADLRRSMPRGTFSISTTLRLGRQILEAIESIHSVGFLHRDIKPSNFAMGRFPSTCRTCYMLDFGLARQFTNSCQEVRPPRPVAGFRGTVRYASVNAHKNKEMGRHDDLWSLFYMLVEFLVGQLPWRKIKDKEHVGKLKETYDHRLMLRHLPAEFGVFLDHISSLDYFTKPDYQLLMSVFDNSMKTYNVVENDPYDWERTTTDGTLTISASTTTPQHHTRLTPAHMGMANASLIPGDLLRENTDEVLQDEQLSDVENNPAPERLPGSPLHPHRNQETDVWEELDRNRNRIRTAVWKTAAEEEHCNNQGNQGHQSPYAGPSLGSPVKLHSEVVASDRDGPLLRKLRNIHSFELERRLGLESKPSPERFVDACSAKQQLGTQQQEKESDRAAIIPVTQAQAVIAGERPDRVWHYDEEFLSGGGSPKPASPGSLEQGEGAASSGGFVALNLSSGRQDFDSREWVMVERPSGSPGVKATTSPSEEDEEPEVLQPDEQDPGWEKGSQSPRLGKAKQESTASSKGSVKMDKLELSVGPAGPLPPITPTSPAEALAEGVLTQLTAQRPSGLSSQSGSDSAPQCLLLERRGEAEAEAQQVQERTVDISSPQDHVPSHPGSPVDPLAEMLVNGDSHTKAQSPAPSRMSSPRCPRSPCSPPPRSASSPRSPRSPVFANGRLSPPVNNQRDLSNGNFLKLKDNENDSIPTPCVTEPQLKGEDPREVNLTPEQITSPASSTPLAAPRKDPSRRQSRIPVLEPSALLELPPPGSAKEKLLQKKASHQGQVPSPTASPSLSDRRGPMVASLTRDPLSSTSDRSQEEDSLMGSRSDRQGDDAPSLSSSSSPLSRKSRIPRPVQAASSAEQLAAQFMPRPPPGKPPCRPIVEGRLRRYRIRAGSTSDSELLTCIAQLMHGSRGSPLHHRSSAQHGGSRMGICSLTSSPHHHRSSSASPRSSSSLQRSVSSSPSRHEHRGGGGGGCFGRSRSPPSFSGSPPPRRFYPHHQDTCCSRQARTSPFHLSRGKGYSKESKCSSKLSR</sequence>
<evidence type="ECO:0000256" key="12">
    <source>
        <dbReference type="ARBA" id="ARBA00061588"/>
    </source>
</evidence>
<evidence type="ECO:0000256" key="9">
    <source>
        <dbReference type="ARBA" id="ARBA00022840"/>
    </source>
</evidence>
<dbReference type="CTD" id="100331590"/>
<feature type="compositionally biased region" description="Pro residues" evidence="14">
    <location>
        <begin position="962"/>
        <end position="972"/>
    </location>
</feature>
<evidence type="ECO:0000256" key="7">
    <source>
        <dbReference type="ARBA" id="ARBA00022741"/>
    </source>
</evidence>
<feature type="compositionally biased region" description="Low complexity" evidence="14">
    <location>
        <begin position="928"/>
        <end position="959"/>
    </location>
</feature>
<evidence type="ECO:0000256" key="3">
    <source>
        <dbReference type="ARBA" id="ARBA00022490"/>
    </source>
</evidence>
<dbReference type="GO" id="GO:0015630">
    <property type="term" value="C:microtubule cytoskeleton"/>
    <property type="evidence" value="ECO:0007669"/>
    <property type="project" value="UniProtKB-ARBA"/>
</dbReference>
<feature type="compositionally biased region" description="Low complexity" evidence="14">
    <location>
        <begin position="662"/>
        <end position="672"/>
    </location>
</feature>
<keyword evidence="8" id="KW-0418">Kinase</keyword>
<keyword evidence="9 13" id="KW-0067">ATP-binding</keyword>
<proteinExistence type="inferred from homology"/>
<keyword evidence="7 13" id="KW-0547">Nucleotide-binding</keyword>
<dbReference type="Gene3D" id="1.10.510.10">
    <property type="entry name" value="Transferase(Phosphotransferase) domain 1"/>
    <property type="match status" value="1"/>
</dbReference>
<feature type="domain" description="Protein kinase" evidence="15">
    <location>
        <begin position="21"/>
        <end position="284"/>
    </location>
</feature>
<feature type="compositionally biased region" description="Low complexity" evidence="14">
    <location>
        <begin position="732"/>
        <end position="746"/>
    </location>
</feature>
<keyword evidence="17" id="KW-1185">Reference proteome</keyword>
<feature type="compositionally biased region" description="Polar residues" evidence="14">
    <location>
        <begin position="818"/>
        <end position="830"/>
    </location>
</feature>
<feature type="region of interest" description="Disordered" evidence="14">
    <location>
        <begin position="402"/>
        <end position="423"/>
    </location>
</feature>
<dbReference type="OMA" id="CHTHHSR"/>
<dbReference type="RefSeq" id="XP_039459685.1">
    <property type="nucleotide sequence ID" value="XM_039603751.1"/>
</dbReference>
<evidence type="ECO:0000256" key="13">
    <source>
        <dbReference type="PROSITE-ProRule" id="PRU10141"/>
    </source>
</evidence>
<dbReference type="PANTHER" id="PTHR11909">
    <property type="entry name" value="CASEIN KINASE-RELATED"/>
    <property type="match status" value="1"/>
</dbReference>
<evidence type="ECO:0000256" key="2">
    <source>
        <dbReference type="ARBA" id="ARBA00012513"/>
    </source>
</evidence>
<keyword evidence="4" id="KW-0723">Serine/threonine-protein kinase</keyword>
<evidence type="ECO:0000259" key="15">
    <source>
        <dbReference type="PROSITE" id="PS50011"/>
    </source>
</evidence>
<dbReference type="GO" id="GO:0005737">
    <property type="term" value="C:cytoplasm"/>
    <property type="evidence" value="ECO:0007669"/>
    <property type="project" value="UniProtKB-SubCell"/>
</dbReference>
<feature type="compositionally biased region" description="Low complexity" evidence="14">
    <location>
        <begin position="754"/>
        <end position="764"/>
    </location>
</feature>
<comment type="similarity">
    <text evidence="12">Belongs to the protein kinase superfamily. CK1 Ser/Thr protein kinase family.</text>
</comment>
<feature type="region of interest" description="Disordered" evidence="14">
    <location>
        <begin position="1005"/>
        <end position="1126"/>
    </location>
</feature>
<dbReference type="PROSITE" id="PS00107">
    <property type="entry name" value="PROTEIN_KINASE_ATP"/>
    <property type="match status" value="1"/>
</dbReference>
<comment type="catalytic activity">
    <reaction evidence="11">
        <text>L-seryl-[protein] + ATP = O-phospho-L-seryl-[protein] + ADP + H(+)</text>
        <dbReference type="Rhea" id="RHEA:17989"/>
        <dbReference type="Rhea" id="RHEA-COMP:9863"/>
        <dbReference type="Rhea" id="RHEA-COMP:11604"/>
        <dbReference type="ChEBI" id="CHEBI:15378"/>
        <dbReference type="ChEBI" id="CHEBI:29999"/>
        <dbReference type="ChEBI" id="CHEBI:30616"/>
        <dbReference type="ChEBI" id="CHEBI:83421"/>
        <dbReference type="ChEBI" id="CHEBI:456216"/>
        <dbReference type="EC" id="2.7.11.1"/>
    </reaction>
</comment>
<evidence type="ECO:0000256" key="5">
    <source>
        <dbReference type="ARBA" id="ARBA00022553"/>
    </source>
</evidence>
<feature type="region of interest" description="Disordered" evidence="14">
    <location>
        <begin position="351"/>
        <end position="384"/>
    </location>
</feature>
<dbReference type="GO" id="GO:0005524">
    <property type="term" value="F:ATP binding"/>
    <property type="evidence" value="ECO:0007669"/>
    <property type="project" value="UniProtKB-UniRule"/>
</dbReference>
<accession>A0A668RB98</accession>
<feature type="region of interest" description="Disordered" evidence="14">
    <location>
        <begin position="556"/>
        <end position="974"/>
    </location>
</feature>